<accession>A0A328P6R4</accession>
<evidence type="ECO:0000259" key="2">
    <source>
        <dbReference type="Pfam" id="PF14341"/>
    </source>
</evidence>
<keyword evidence="4" id="KW-1185">Reference proteome</keyword>
<dbReference type="Proteomes" id="UP000248926">
    <property type="component" value="Unassembled WGS sequence"/>
</dbReference>
<dbReference type="EMBL" id="NFZS01000004">
    <property type="protein sequence ID" value="RAO75954.1"/>
    <property type="molecule type" value="Genomic_DNA"/>
</dbReference>
<gene>
    <name evidence="3" type="ORF">CA260_15325</name>
</gene>
<dbReference type="OrthoDB" id="5801860at2"/>
<reference evidence="3 4" key="1">
    <citation type="journal article" date="2018" name="Genet. Mol. Biol.">
        <title>The genome sequence of Dyella jiangningensis FCAV SCS01 from a lignocellulose-decomposing microbial consortium metagenome reveals potential for biotechnological applications.</title>
        <authorList>
            <person name="Desiderato J.G."/>
            <person name="Alvarenga D.O."/>
            <person name="Constancio M.T.L."/>
            <person name="Alves L.M.C."/>
            <person name="Varani A.M."/>
        </authorList>
    </citation>
    <scope>NUCLEOTIDE SEQUENCE [LARGE SCALE GENOMIC DNA]</scope>
    <source>
        <strain evidence="3 4">FCAV SCS01</strain>
    </source>
</reference>
<dbReference type="InterPro" id="IPR025746">
    <property type="entry name" value="PilX_N_dom"/>
</dbReference>
<evidence type="ECO:0000259" key="1">
    <source>
        <dbReference type="Pfam" id="PF13681"/>
    </source>
</evidence>
<dbReference type="InterPro" id="IPR025205">
    <property type="entry name" value="PilX/PilW_C"/>
</dbReference>
<evidence type="ECO:0000313" key="4">
    <source>
        <dbReference type="Proteomes" id="UP000248926"/>
    </source>
</evidence>
<organism evidence="3 4">
    <name type="scientific">Dyella jiangningensis</name>
    <dbReference type="NCBI Taxonomy" id="1379159"/>
    <lineage>
        <taxon>Bacteria</taxon>
        <taxon>Pseudomonadati</taxon>
        <taxon>Pseudomonadota</taxon>
        <taxon>Gammaproteobacteria</taxon>
        <taxon>Lysobacterales</taxon>
        <taxon>Rhodanobacteraceae</taxon>
        <taxon>Dyella</taxon>
    </lineage>
</organism>
<protein>
    <recommendedName>
        <fullName evidence="5">Pilus assembly protein</fullName>
    </recommendedName>
</protein>
<dbReference type="Pfam" id="PF13681">
    <property type="entry name" value="PilX"/>
    <property type="match status" value="1"/>
</dbReference>
<dbReference type="Pfam" id="PF14341">
    <property type="entry name" value="PilX_N"/>
    <property type="match status" value="1"/>
</dbReference>
<feature type="domain" description="Type 4 fimbrial biogenesis protein PilX N-terminal" evidence="2">
    <location>
        <begin position="1"/>
        <end position="49"/>
    </location>
</feature>
<comment type="caution">
    <text evidence="3">The sequence shown here is derived from an EMBL/GenBank/DDBJ whole genome shotgun (WGS) entry which is preliminary data.</text>
</comment>
<evidence type="ECO:0008006" key="5">
    <source>
        <dbReference type="Google" id="ProtNLM"/>
    </source>
</evidence>
<dbReference type="AlphaFoldDB" id="A0A328P6R4"/>
<evidence type="ECO:0000313" key="3">
    <source>
        <dbReference type="EMBL" id="RAO75954.1"/>
    </source>
</evidence>
<name>A0A328P6R4_9GAMM</name>
<feature type="domain" description="PilX/PilW C-terminal" evidence="1">
    <location>
        <begin position="99"/>
        <end position="168"/>
    </location>
</feature>
<sequence length="168" mass="17833">MALIVALVLLVVITLVGLAAVRGTIMQQKMTGNFYDREVAFQAAEAALRQGEADVQSAASPSVFRDCSPSSTTKCVPNPFTDSTAVIKPVQKTGFDPGALAASPPQYVVEYLGNFTIPPPSVHQLSNCSGYSPCGALNTADFYRITARSGDTTVGDRATVVLQTVYRR</sequence>
<proteinExistence type="predicted"/>